<gene>
    <name evidence="1" type="ORF">Q604_UNBC10216G0001</name>
</gene>
<organism evidence="1">
    <name type="scientific">human gut metagenome</name>
    <dbReference type="NCBI Taxonomy" id="408170"/>
    <lineage>
        <taxon>unclassified sequences</taxon>
        <taxon>metagenomes</taxon>
        <taxon>organismal metagenomes</taxon>
    </lineage>
</organism>
<accession>W1Y2Q4</accession>
<feature type="non-terminal residue" evidence="1">
    <location>
        <position position="1"/>
    </location>
</feature>
<reference evidence="1" key="1">
    <citation type="submission" date="2013-12" db="EMBL/GenBank/DDBJ databases">
        <title>A Varibaculum cambriense genome reconstructed from a premature infant gut community with otherwise low bacterial novelty that shifts toward anaerobic metabolism during the third week of life.</title>
        <authorList>
            <person name="Brown C.T."/>
            <person name="Sharon I."/>
            <person name="Thomas B.C."/>
            <person name="Castelle C.J."/>
            <person name="Morowitz M.J."/>
            <person name="Banfield J.F."/>
        </authorList>
    </citation>
    <scope>NUCLEOTIDE SEQUENCE</scope>
</reference>
<name>W1Y2Q4_9ZZZZ</name>
<evidence type="ECO:0000313" key="1">
    <source>
        <dbReference type="EMBL" id="ETJ35394.1"/>
    </source>
</evidence>
<comment type="caution">
    <text evidence="1">The sequence shown here is derived from an EMBL/GenBank/DDBJ whole genome shotgun (WGS) entry which is preliminary data.</text>
</comment>
<dbReference type="AlphaFoldDB" id="W1Y2Q4"/>
<sequence length="44" mass="4597">EKVKAVIAENAPIGATVTVVTPTIFDINIELTVTKGKADIEADT</sequence>
<dbReference type="EMBL" id="AZMM01010216">
    <property type="protein sequence ID" value="ETJ35394.1"/>
    <property type="molecule type" value="Genomic_DNA"/>
</dbReference>
<proteinExistence type="predicted"/>
<protein>
    <submittedName>
        <fullName evidence="1">Uncharacterized protein</fullName>
    </submittedName>
</protein>